<dbReference type="GO" id="GO:0032259">
    <property type="term" value="P:methylation"/>
    <property type="evidence" value="ECO:0007669"/>
    <property type="project" value="UniProtKB-KW"/>
</dbReference>
<dbReference type="Proteomes" id="UP000320235">
    <property type="component" value="Unassembled WGS sequence"/>
</dbReference>
<keyword evidence="1" id="KW-0227">DNA damage</keyword>
<dbReference type="InterPro" id="IPR014048">
    <property type="entry name" value="MethylDNA_cys_MeTrfase_DNA-bd"/>
</dbReference>
<feature type="domain" description="Methylguanine DNA methyltransferase ribonuclease-like" evidence="3">
    <location>
        <begin position="8"/>
        <end position="97"/>
    </location>
</feature>
<dbReference type="SUPFAM" id="SSF53155">
    <property type="entry name" value="Methylated DNA-protein cysteine methyltransferase domain"/>
    <property type="match status" value="1"/>
</dbReference>
<evidence type="ECO:0000259" key="3">
    <source>
        <dbReference type="Pfam" id="PF02870"/>
    </source>
</evidence>
<reference evidence="4 5" key="1">
    <citation type="submission" date="2019-06" db="EMBL/GenBank/DDBJ databases">
        <title>Sequencing the genomes of 1000 actinobacteria strains.</title>
        <authorList>
            <person name="Klenk H.-P."/>
        </authorList>
    </citation>
    <scope>NUCLEOTIDE SEQUENCE [LARGE SCALE GENOMIC DNA]</scope>
    <source>
        <strain evidence="4 5">DSM 105492</strain>
    </source>
</reference>
<dbReference type="NCBIfam" id="TIGR00589">
    <property type="entry name" value="ogt"/>
    <property type="match status" value="1"/>
</dbReference>
<dbReference type="SUPFAM" id="SSF46767">
    <property type="entry name" value="Methylated DNA-protein cysteine methyltransferase, C-terminal domain"/>
    <property type="match status" value="1"/>
</dbReference>
<evidence type="ECO:0000256" key="1">
    <source>
        <dbReference type="ARBA" id="ARBA00022763"/>
    </source>
</evidence>
<organism evidence="4 5">
    <name type="scientific">Microbacterium kyungheense</name>
    <dbReference type="NCBI Taxonomy" id="1263636"/>
    <lineage>
        <taxon>Bacteria</taxon>
        <taxon>Bacillati</taxon>
        <taxon>Actinomycetota</taxon>
        <taxon>Actinomycetes</taxon>
        <taxon>Micrococcales</taxon>
        <taxon>Microbacteriaceae</taxon>
        <taxon>Microbacterium</taxon>
    </lineage>
</organism>
<evidence type="ECO:0000313" key="5">
    <source>
        <dbReference type="Proteomes" id="UP000320235"/>
    </source>
</evidence>
<dbReference type="InterPro" id="IPR008332">
    <property type="entry name" value="MethylG_MeTrfase_N"/>
</dbReference>
<keyword evidence="5" id="KW-1185">Reference proteome</keyword>
<evidence type="ECO:0000313" key="4">
    <source>
        <dbReference type="EMBL" id="TQM27571.1"/>
    </source>
</evidence>
<dbReference type="AlphaFoldDB" id="A0A543F182"/>
<protein>
    <submittedName>
        <fullName evidence="4">Methylated-DNA-[protein]-cysteine S-methyltransferase</fullName>
    </submittedName>
</protein>
<dbReference type="InterPro" id="IPR036217">
    <property type="entry name" value="MethylDNA_cys_MeTrfase_DNAb"/>
</dbReference>
<keyword evidence="4" id="KW-0489">Methyltransferase</keyword>
<dbReference type="Gene3D" id="1.10.10.10">
    <property type="entry name" value="Winged helix-like DNA-binding domain superfamily/Winged helix DNA-binding domain"/>
    <property type="match status" value="1"/>
</dbReference>
<sequence length="201" mass="21546">MTTTDPPRYRVHPSPIGDILIVVTDDGIVTLHPFDGPLDNEIERVSLQLRAVPVPDIGEDAEDSRATDVEPDPFDAAETQLDEYFDGTRTHFDLPLDWRLVRGFTRAALEAVCDIPYGETAGYGEVAIAAGVARAARAVGTACATTPFSIVVPVHRVVRADGSLGEYGGRPDIKRFLIELESRPSIPSAPPGAQDAQTAGV</sequence>
<accession>A0A543F182</accession>
<proteinExistence type="predicted"/>
<dbReference type="RefSeq" id="WP_141893910.1">
    <property type="nucleotide sequence ID" value="NZ_BAABLH010000004.1"/>
</dbReference>
<dbReference type="PANTHER" id="PTHR10815">
    <property type="entry name" value="METHYLATED-DNA--PROTEIN-CYSTEINE METHYLTRANSFERASE"/>
    <property type="match status" value="1"/>
</dbReference>
<keyword evidence="4" id="KW-0808">Transferase</keyword>
<dbReference type="Pfam" id="PF02870">
    <property type="entry name" value="Methyltransf_1N"/>
    <property type="match status" value="1"/>
</dbReference>
<dbReference type="GO" id="GO:0006281">
    <property type="term" value="P:DNA repair"/>
    <property type="evidence" value="ECO:0007669"/>
    <property type="project" value="InterPro"/>
</dbReference>
<dbReference type="CDD" id="cd06445">
    <property type="entry name" value="ATase"/>
    <property type="match status" value="1"/>
</dbReference>
<dbReference type="Gene3D" id="3.30.160.70">
    <property type="entry name" value="Methylated DNA-protein cysteine methyltransferase domain"/>
    <property type="match status" value="1"/>
</dbReference>
<feature type="domain" description="Methylated-DNA-[protein]-cysteine S-methyltransferase DNA binding" evidence="2">
    <location>
        <begin position="104"/>
        <end position="182"/>
    </location>
</feature>
<evidence type="ECO:0000259" key="2">
    <source>
        <dbReference type="Pfam" id="PF01035"/>
    </source>
</evidence>
<comment type="caution">
    <text evidence="4">The sequence shown here is derived from an EMBL/GenBank/DDBJ whole genome shotgun (WGS) entry which is preliminary data.</text>
</comment>
<dbReference type="InterPro" id="IPR036631">
    <property type="entry name" value="MGMT_N_sf"/>
</dbReference>
<name>A0A543F182_9MICO</name>
<dbReference type="Pfam" id="PF01035">
    <property type="entry name" value="DNA_binding_1"/>
    <property type="match status" value="1"/>
</dbReference>
<dbReference type="PANTHER" id="PTHR10815:SF13">
    <property type="entry name" value="METHYLATED-DNA--PROTEIN-CYSTEINE METHYLTRANSFERASE"/>
    <property type="match status" value="1"/>
</dbReference>
<dbReference type="InterPro" id="IPR036388">
    <property type="entry name" value="WH-like_DNA-bd_sf"/>
</dbReference>
<dbReference type="EMBL" id="VFPE01000002">
    <property type="protein sequence ID" value="TQM27571.1"/>
    <property type="molecule type" value="Genomic_DNA"/>
</dbReference>
<dbReference type="GO" id="GO:0003908">
    <property type="term" value="F:methylated-DNA-[protein]-cysteine S-methyltransferase activity"/>
    <property type="evidence" value="ECO:0007669"/>
    <property type="project" value="InterPro"/>
</dbReference>
<gene>
    <name evidence="4" type="ORF">FB391_1595</name>
</gene>
<dbReference type="OrthoDB" id="9802228at2"/>